<feature type="compositionally biased region" description="Low complexity" evidence="1">
    <location>
        <begin position="14"/>
        <end position="25"/>
    </location>
</feature>
<gene>
    <name evidence="2" type="ORF">BJ969_000769</name>
</gene>
<evidence type="ECO:0000313" key="3">
    <source>
        <dbReference type="Proteomes" id="UP000580474"/>
    </source>
</evidence>
<name>A0A840NA19_9PSEU</name>
<proteinExistence type="predicted"/>
<reference evidence="2 3" key="1">
    <citation type="submission" date="2020-08" db="EMBL/GenBank/DDBJ databases">
        <title>Sequencing the genomes of 1000 actinobacteria strains.</title>
        <authorList>
            <person name="Klenk H.-P."/>
        </authorList>
    </citation>
    <scope>NUCLEOTIDE SEQUENCE [LARGE SCALE GENOMIC DNA]</scope>
    <source>
        <strain evidence="2 3">DSM 45582</strain>
    </source>
</reference>
<organism evidence="2 3">
    <name type="scientific">Saccharopolyspora gloriosae</name>
    <dbReference type="NCBI Taxonomy" id="455344"/>
    <lineage>
        <taxon>Bacteria</taxon>
        <taxon>Bacillati</taxon>
        <taxon>Actinomycetota</taxon>
        <taxon>Actinomycetes</taxon>
        <taxon>Pseudonocardiales</taxon>
        <taxon>Pseudonocardiaceae</taxon>
        <taxon>Saccharopolyspora</taxon>
    </lineage>
</organism>
<evidence type="ECO:0000256" key="1">
    <source>
        <dbReference type="SAM" id="MobiDB-lite"/>
    </source>
</evidence>
<comment type="caution">
    <text evidence="2">The sequence shown here is derived from an EMBL/GenBank/DDBJ whole genome shotgun (WGS) entry which is preliminary data.</text>
</comment>
<evidence type="ECO:0000313" key="2">
    <source>
        <dbReference type="EMBL" id="MBB5067681.1"/>
    </source>
</evidence>
<keyword evidence="3" id="KW-1185">Reference proteome</keyword>
<dbReference type="Proteomes" id="UP000580474">
    <property type="component" value="Unassembled WGS sequence"/>
</dbReference>
<feature type="compositionally biased region" description="Polar residues" evidence="1">
    <location>
        <begin position="1"/>
        <end position="13"/>
    </location>
</feature>
<dbReference type="EMBL" id="JACHIV010000001">
    <property type="protein sequence ID" value="MBB5067681.1"/>
    <property type="molecule type" value="Genomic_DNA"/>
</dbReference>
<protein>
    <submittedName>
        <fullName evidence="2">Uncharacterized protein</fullName>
    </submittedName>
</protein>
<sequence>MATKMLASTIQFSNNNQENTTTPNQGSHSVFSQTLNSVHDDNQNQVAFPLIL</sequence>
<accession>A0A840NA19</accession>
<feature type="region of interest" description="Disordered" evidence="1">
    <location>
        <begin position="1"/>
        <end position="30"/>
    </location>
</feature>
<dbReference type="AlphaFoldDB" id="A0A840NA19"/>